<reference evidence="2 3" key="1">
    <citation type="submission" date="2021-05" db="EMBL/GenBank/DDBJ databases">
        <title>Mycobacterium acidophilum sp. nov., an extremely acid-tolerant member of the genus Mycobacterium.</title>
        <authorList>
            <person name="Xia J."/>
        </authorList>
    </citation>
    <scope>NUCLEOTIDE SEQUENCE [LARGE SCALE GENOMIC DNA]</scope>
    <source>
        <strain evidence="2 3">M1</strain>
    </source>
</reference>
<dbReference type="Proteomes" id="UP001519535">
    <property type="component" value="Unassembled WGS sequence"/>
</dbReference>
<evidence type="ECO:0000256" key="1">
    <source>
        <dbReference type="SAM" id="MobiDB-lite"/>
    </source>
</evidence>
<dbReference type="RefSeq" id="WP_214091141.1">
    <property type="nucleotide sequence ID" value="NZ_JAHCLR010000001.1"/>
</dbReference>
<accession>A0ABS5RDB8</accession>
<comment type="caution">
    <text evidence="2">The sequence shown here is derived from an EMBL/GenBank/DDBJ whole genome shotgun (WGS) entry which is preliminary data.</text>
</comment>
<keyword evidence="3" id="KW-1185">Reference proteome</keyword>
<feature type="region of interest" description="Disordered" evidence="1">
    <location>
        <begin position="1"/>
        <end position="42"/>
    </location>
</feature>
<dbReference type="Gene3D" id="3.40.1350.120">
    <property type="match status" value="1"/>
</dbReference>
<evidence type="ECO:0008006" key="4">
    <source>
        <dbReference type="Google" id="ProtNLM"/>
    </source>
</evidence>
<gene>
    <name evidence="2" type="ORF">KIH27_01590</name>
</gene>
<evidence type="ECO:0000313" key="3">
    <source>
        <dbReference type="Proteomes" id="UP001519535"/>
    </source>
</evidence>
<proteinExistence type="predicted"/>
<sequence>MSAGHPNPRNERRQGQPGGPGGSPPPNTPSHGGKGYSTDRHERRLEWELDDAMRRRMKSAEGSLEEVMVRLRALQEHRSARGITGRLDERFGKPFDTDEWLVVDRLLNEGHNVTSIAALRSGDTTPDLAIDARLADIKTSIGTSATAFAGRVSVTWDEQNVPYVFVNATRSGICQADMEREMQAVLARGDSMYIRIIGDGYDSEYGKW</sequence>
<organism evidence="2 3">
    <name type="scientific">Mycolicibacter acidiphilus</name>
    <dbReference type="NCBI Taxonomy" id="2835306"/>
    <lineage>
        <taxon>Bacteria</taxon>
        <taxon>Bacillati</taxon>
        <taxon>Actinomycetota</taxon>
        <taxon>Actinomycetes</taxon>
        <taxon>Mycobacteriales</taxon>
        <taxon>Mycobacteriaceae</taxon>
        <taxon>Mycolicibacter</taxon>
    </lineage>
</organism>
<protein>
    <recommendedName>
        <fullName evidence="4">Tox-REase-7 domain-containing protein</fullName>
    </recommendedName>
</protein>
<dbReference type="EMBL" id="JAHCLR010000001">
    <property type="protein sequence ID" value="MBS9532278.1"/>
    <property type="molecule type" value="Genomic_DNA"/>
</dbReference>
<evidence type="ECO:0000313" key="2">
    <source>
        <dbReference type="EMBL" id="MBS9532278.1"/>
    </source>
</evidence>
<name>A0ABS5RDB8_9MYCO</name>